<evidence type="ECO:0000313" key="6">
    <source>
        <dbReference type="EMBL" id="KGF88375.1"/>
    </source>
</evidence>
<reference evidence="7" key="1">
    <citation type="journal article" date="2014" name="Sci. Data">
        <title>Genomes of diverse isolates of the marine cyanobacterium Prochlorococcus.</title>
        <authorList>
            <person name="Biller S."/>
            <person name="Berube P."/>
            <person name="Thompson J."/>
            <person name="Kelly L."/>
            <person name="Roggensack S."/>
            <person name="Awad L."/>
            <person name="Roache-Johnson K."/>
            <person name="Ding H."/>
            <person name="Giovannoni S.J."/>
            <person name="Moore L.R."/>
            <person name="Chisholm S.W."/>
        </authorList>
    </citation>
    <scope>NUCLEOTIDE SEQUENCE [LARGE SCALE GENOMIC DNA]</scope>
    <source>
        <strain evidence="7">GP2</strain>
    </source>
</reference>
<dbReference type="PANTHER" id="PTHR10434">
    <property type="entry name" value="1-ACYL-SN-GLYCEROL-3-PHOSPHATE ACYLTRANSFERASE"/>
    <property type="match status" value="1"/>
</dbReference>
<dbReference type="EMBL" id="JNAH01000003">
    <property type="protein sequence ID" value="KGF88375.1"/>
    <property type="molecule type" value="Genomic_DNA"/>
</dbReference>
<protein>
    <recommendedName>
        <fullName evidence="4">1-acyl-sn-glycerol-3-phosphate acyltransferase</fullName>
        <ecNumber evidence="4">2.3.1.51</ecNumber>
    </recommendedName>
</protein>
<evidence type="ECO:0000256" key="2">
    <source>
        <dbReference type="ARBA" id="ARBA00022679"/>
    </source>
</evidence>
<dbReference type="GO" id="GO:0006654">
    <property type="term" value="P:phosphatidic acid biosynthetic process"/>
    <property type="evidence" value="ECO:0007669"/>
    <property type="project" value="TreeGrafter"/>
</dbReference>
<evidence type="ECO:0000256" key="4">
    <source>
        <dbReference type="RuleBase" id="RU361267"/>
    </source>
</evidence>
<dbReference type="GO" id="GO:0016020">
    <property type="term" value="C:membrane"/>
    <property type="evidence" value="ECO:0007669"/>
    <property type="project" value="InterPro"/>
</dbReference>
<keyword evidence="4" id="KW-0594">Phospholipid biosynthesis</keyword>
<dbReference type="EC" id="2.3.1.51" evidence="4"/>
<sequence length="206" mass="22967">MKNDIFQKLIYQLVSKLFVFPIYKFVFQGNLKGKENIPQKDCFIMVSNHGSLLDPPLLGHALGRNVSFMAKAELFKIPLLGFVIKSCGAYPVKRGIADKNTIKTACKKLSNNNCIGIFIDGTRQKNGRVNKPKQGAALLAFKNQTLLLPVAIVNSHKLLRFKFCIPFFSKIVIKVGKPVQPPKSSSRDELYSVTTKLQDSINNLIG</sequence>
<dbReference type="InterPro" id="IPR004552">
    <property type="entry name" value="AGP_acyltrans"/>
</dbReference>
<dbReference type="PANTHER" id="PTHR10434:SF11">
    <property type="entry name" value="1-ACYL-SN-GLYCEROL-3-PHOSPHATE ACYLTRANSFERASE"/>
    <property type="match status" value="1"/>
</dbReference>
<dbReference type="SMART" id="SM00563">
    <property type="entry name" value="PlsC"/>
    <property type="match status" value="1"/>
</dbReference>
<dbReference type="InterPro" id="IPR002123">
    <property type="entry name" value="Plipid/glycerol_acylTrfase"/>
</dbReference>
<dbReference type="AlphaFoldDB" id="A0A0A1ZG18"/>
<organism evidence="6 7">
    <name type="scientific">Prochlorococcus marinus str. GP2</name>
    <dbReference type="NCBI Taxonomy" id="59925"/>
    <lineage>
        <taxon>Bacteria</taxon>
        <taxon>Bacillati</taxon>
        <taxon>Cyanobacteriota</taxon>
        <taxon>Cyanophyceae</taxon>
        <taxon>Synechococcales</taxon>
        <taxon>Prochlorococcaceae</taxon>
        <taxon>Prochlorococcus</taxon>
    </lineage>
</organism>
<comment type="catalytic activity">
    <reaction evidence="4">
        <text>a 1-acyl-sn-glycero-3-phosphate + an acyl-CoA = a 1,2-diacyl-sn-glycero-3-phosphate + CoA</text>
        <dbReference type="Rhea" id="RHEA:19709"/>
        <dbReference type="ChEBI" id="CHEBI:57287"/>
        <dbReference type="ChEBI" id="CHEBI:57970"/>
        <dbReference type="ChEBI" id="CHEBI:58342"/>
        <dbReference type="ChEBI" id="CHEBI:58608"/>
        <dbReference type="EC" id="2.3.1.51"/>
    </reaction>
</comment>
<dbReference type="OrthoDB" id="9803035at2"/>
<proteinExistence type="inferred from homology"/>
<evidence type="ECO:0000256" key="1">
    <source>
        <dbReference type="ARBA" id="ARBA00008655"/>
    </source>
</evidence>
<evidence type="ECO:0000259" key="5">
    <source>
        <dbReference type="SMART" id="SM00563"/>
    </source>
</evidence>
<comment type="similarity">
    <text evidence="1 4">Belongs to the 1-acyl-sn-glycerol-3-phosphate acyltransferase family.</text>
</comment>
<dbReference type="Proteomes" id="UP000030598">
    <property type="component" value="Unassembled WGS sequence"/>
</dbReference>
<accession>A0A0A1ZG18</accession>
<dbReference type="RefSeq" id="WP_032523913.1">
    <property type="nucleotide sequence ID" value="NZ_CP138934.1"/>
</dbReference>
<dbReference type="CDD" id="cd07989">
    <property type="entry name" value="LPLAT_AGPAT-like"/>
    <property type="match status" value="1"/>
</dbReference>
<keyword evidence="4" id="KW-0444">Lipid biosynthesis</keyword>
<name>A0A0A1ZG18_PROMR</name>
<comment type="domain">
    <text evidence="4">The HXXXXD motif is essential for acyltransferase activity and may constitute the binding site for the phosphate moiety of the glycerol-3-phosphate.</text>
</comment>
<keyword evidence="3 4" id="KW-0012">Acyltransferase</keyword>
<dbReference type="GO" id="GO:0003841">
    <property type="term" value="F:1-acylglycerol-3-phosphate O-acyltransferase activity"/>
    <property type="evidence" value="ECO:0007669"/>
    <property type="project" value="UniProtKB-UniRule"/>
</dbReference>
<keyword evidence="2 4" id="KW-0808">Transferase</keyword>
<dbReference type="eggNOG" id="COG0204">
    <property type="taxonomic scope" value="Bacteria"/>
</dbReference>
<gene>
    <name evidence="6" type="ORF">EU91_0307</name>
</gene>
<dbReference type="NCBIfam" id="TIGR00530">
    <property type="entry name" value="AGP_acyltrn"/>
    <property type="match status" value="1"/>
</dbReference>
<comment type="caution">
    <text evidence="6">The sequence shown here is derived from an EMBL/GenBank/DDBJ whole genome shotgun (WGS) entry which is preliminary data.</text>
</comment>
<evidence type="ECO:0000256" key="3">
    <source>
        <dbReference type="ARBA" id="ARBA00023315"/>
    </source>
</evidence>
<dbReference type="STRING" id="59925.EU91_0307"/>
<keyword evidence="4" id="KW-1208">Phospholipid metabolism</keyword>
<feature type="domain" description="Phospholipid/glycerol acyltransferase" evidence="5">
    <location>
        <begin position="43"/>
        <end position="155"/>
    </location>
</feature>
<keyword evidence="4" id="KW-0443">Lipid metabolism</keyword>
<dbReference type="SUPFAM" id="SSF69593">
    <property type="entry name" value="Glycerol-3-phosphate (1)-acyltransferase"/>
    <property type="match status" value="1"/>
</dbReference>
<dbReference type="Pfam" id="PF01553">
    <property type="entry name" value="Acyltransferase"/>
    <property type="match status" value="1"/>
</dbReference>
<evidence type="ECO:0000313" key="7">
    <source>
        <dbReference type="Proteomes" id="UP000030598"/>
    </source>
</evidence>